<dbReference type="OMA" id="SWWTEVA"/>
<gene>
    <name evidence="1" type="ordered locus">CNE02230</name>
</gene>
<proteinExistence type="predicted"/>
<reference evidence="1 2" key="1">
    <citation type="journal article" date="2005" name="Science">
        <title>The genome of the basidiomycetous yeast and human pathogen Cryptococcus neoformans.</title>
        <authorList>
            <person name="Loftus B.J."/>
            <person name="Fung E."/>
            <person name="Roncaglia P."/>
            <person name="Rowley D."/>
            <person name="Amedeo P."/>
            <person name="Bruno D."/>
            <person name="Vamathevan J."/>
            <person name="Miranda M."/>
            <person name="Anderson I.J."/>
            <person name="Fraser J.A."/>
            <person name="Allen J.E."/>
            <person name="Bosdet I.E."/>
            <person name="Brent M.R."/>
            <person name="Chiu R."/>
            <person name="Doering T.L."/>
            <person name="Donlin M.J."/>
            <person name="D'Souza C.A."/>
            <person name="Fox D.S."/>
            <person name="Grinberg V."/>
            <person name="Fu J."/>
            <person name="Fukushima M."/>
            <person name="Haas B.J."/>
            <person name="Huang J.C."/>
            <person name="Janbon G."/>
            <person name="Jones S.J."/>
            <person name="Koo H.L."/>
            <person name="Krzywinski M.I."/>
            <person name="Kwon-Chung J.K."/>
            <person name="Lengeler K.B."/>
            <person name="Maiti R."/>
            <person name="Marra M.A."/>
            <person name="Marra R.E."/>
            <person name="Mathewson C.A."/>
            <person name="Mitchell T.G."/>
            <person name="Pertea M."/>
            <person name="Riggs F.R."/>
            <person name="Salzberg S.L."/>
            <person name="Schein J.E."/>
            <person name="Shvartsbeyn A."/>
            <person name="Shin H."/>
            <person name="Shumway M."/>
            <person name="Specht C.A."/>
            <person name="Suh B.B."/>
            <person name="Tenney A."/>
            <person name="Utterback T.R."/>
            <person name="Wickes B.L."/>
            <person name="Wortman J.R."/>
            <person name="Wye N.H."/>
            <person name="Kronstad J.W."/>
            <person name="Lodge J.K."/>
            <person name="Heitman J."/>
            <person name="Davis R.W."/>
            <person name="Fraser C.M."/>
            <person name="Hyman R.W."/>
        </authorList>
    </citation>
    <scope>NUCLEOTIDE SEQUENCE [LARGE SCALE GENOMIC DNA]</scope>
    <source>
        <strain evidence="2">JEC21 / ATCC MYA-565</strain>
    </source>
</reference>
<dbReference type="STRING" id="214684.Q5KGV3"/>
<evidence type="ECO:0000313" key="2">
    <source>
        <dbReference type="Proteomes" id="UP000002149"/>
    </source>
</evidence>
<name>Q5KGV3_CRYD1</name>
<dbReference type="OrthoDB" id="2570790at2759"/>
<dbReference type="InParanoid" id="Q5KGV3"/>
<dbReference type="KEGG" id="cne:CNE02230"/>
<evidence type="ECO:0000313" key="1">
    <source>
        <dbReference type="EMBL" id="AAW43909.1"/>
    </source>
</evidence>
<accession>Q5KGV3</accession>
<dbReference type="PaxDb" id="214684-Q5KGV3"/>
<dbReference type="HOGENOM" id="CLU_460046_0_0_1"/>
<dbReference type="SUPFAM" id="SSF48371">
    <property type="entry name" value="ARM repeat"/>
    <property type="match status" value="1"/>
</dbReference>
<dbReference type="EMBL" id="AE017345">
    <property type="protein sequence ID" value="AAW43909.1"/>
    <property type="molecule type" value="Genomic_DNA"/>
</dbReference>
<protein>
    <submittedName>
        <fullName evidence="1">Expressed protein</fullName>
    </submittedName>
</protein>
<keyword evidence="2" id="KW-1185">Reference proteome</keyword>
<dbReference type="Proteomes" id="UP000002149">
    <property type="component" value="Chromosome 5"/>
</dbReference>
<sequence length="491" mass="54823">MEDLTSISRSLREILNSSTQEQGNLTEVVQKYLESDDIGAQRAVCEVILELLEEGDEETKTQRCTLLLEDSALTYISPIIRLSSTAPGTVHSLIQLISRYGRPREVLMALSEALQYVIDRAEGFSVSDDEEDNRPLDDDDVDYESLWAEWQMIISGYIIAIPRLPNVRSTPTLLSLSEEISQSIRSLGPHASTLWSRTCLIMLCSLTDTIWNWAQKTTDKAAAIPLRTVDPHLPDPLPQSLLEDMMPVLCAALSGTSIDAGAVWLWWIANRALESKKEGAQVVNVGYDEMTMLIELLVPLTAQHPNPGMRLALFKLIGTLISLLSSRDKVLALRHLLEPENPFDTVRIESMSILREETASNNDLLSPDLLAQLAPILFPPVTLSDPDSPYNLSSPDLLSSPNPSWWTEVAHYIWFLSTRDSADRSGVRSTYREDIIMWLDAVRSKLNETLSYVQENGNVKEVAEVLPGHGVGFFLNRWADALDRARVALDA</sequence>
<dbReference type="RefSeq" id="XP_571216.1">
    <property type="nucleotide sequence ID" value="XM_571216.2"/>
</dbReference>
<dbReference type="InterPro" id="IPR016024">
    <property type="entry name" value="ARM-type_fold"/>
</dbReference>
<dbReference type="VEuPathDB" id="FungiDB:CNE02230"/>
<organism evidence="1 2">
    <name type="scientific">Cryptococcus deneoformans (strain JEC21 / ATCC MYA-565)</name>
    <name type="common">Cryptococcus neoformans var. neoformans serotype D</name>
    <dbReference type="NCBI Taxonomy" id="214684"/>
    <lineage>
        <taxon>Eukaryota</taxon>
        <taxon>Fungi</taxon>
        <taxon>Dikarya</taxon>
        <taxon>Basidiomycota</taxon>
        <taxon>Agaricomycotina</taxon>
        <taxon>Tremellomycetes</taxon>
        <taxon>Tremellales</taxon>
        <taxon>Cryptococcaceae</taxon>
        <taxon>Cryptococcus</taxon>
        <taxon>Cryptococcus neoformans species complex</taxon>
    </lineage>
</organism>
<dbReference type="AlphaFoldDB" id="Q5KGV3"/>
<dbReference type="GeneID" id="3257950"/>